<organism evidence="1 2">
    <name type="scientific">Dyella japonica A8</name>
    <dbReference type="NCBI Taxonomy" id="1217721"/>
    <lineage>
        <taxon>Bacteria</taxon>
        <taxon>Pseudomonadati</taxon>
        <taxon>Pseudomonadota</taxon>
        <taxon>Gammaproteobacteria</taxon>
        <taxon>Lysobacterales</taxon>
        <taxon>Rhodanobacteraceae</taxon>
        <taxon>Dyella</taxon>
    </lineage>
</organism>
<dbReference type="EMBL" id="CP008884">
    <property type="protein sequence ID" value="AIF47609.1"/>
    <property type="molecule type" value="Genomic_DNA"/>
</dbReference>
<keyword evidence="2" id="KW-1185">Reference proteome</keyword>
<protein>
    <submittedName>
        <fullName evidence="1">Uncharacterized protein</fullName>
    </submittedName>
</protein>
<dbReference type="KEGG" id="dja:HY57_10185"/>
<dbReference type="Proteomes" id="UP000027987">
    <property type="component" value="Chromosome"/>
</dbReference>
<gene>
    <name evidence="1" type="ORF">HY57_10185</name>
</gene>
<sequence>MALSMKFLPRIPGRFMPDAFDIRARASRDRCDHHAGLWSSTGRWRSITAFASVEKLRLKIMMSWKVRIDGPSGDDHATRNVGSSGMPGHATPTDIFDLTSAQYASTFGSDSEVRAKALAIYYAMMSGTHQASPPFSDRMRLMKDQDDRALLLHVAIRGAEVPTRAAALARLERELKMAPPRSDTSNVDTPSSSVRARSALRRSIVTVVHEIEHDLSAGQMLDVCERTEELGRLVGEWPSRWPLPGCVSRVCRLLQGADVHERLTEIHARVMSFNLVCNFGNEMASTWWEQSGFVRLALNAVPSDGSDSSTGSADGAKPPLH</sequence>
<name>A0A075K0D7_9GAMM</name>
<evidence type="ECO:0000313" key="2">
    <source>
        <dbReference type="Proteomes" id="UP000027987"/>
    </source>
</evidence>
<reference evidence="1 2" key="1">
    <citation type="submission" date="2014-07" db="EMBL/GenBank/DDBJ databases">
        <title>Complete Genome Sequence of Dyella japonica Strain A8 Isolated from Malaysian Tropical Soil.</title>
        <authorList>
            <person name="Hui R.K.H."/>
            <person name="Chen J.-W."/>
            <person name="Chan K.-G."/>
            <person name="Leung F.C.C."/>
        </authorList>
    </citation>
    <scope>NUCLEOTIDE SEQUENCE [LARGE SCALE GENOMIC DNA]</scope>
    <source>
        <strain evidence="1 2">A8</strain>
    </source>
</reference>
<accession>A0A075K0D7</accession>
<dbReference type="AlphaFoldDB" id="A0A075K0D7"/>
<evidence type="ECO:0000313" key="1">
    <source>
        <dbReference type="EMBL" id="AIF47609.1"/>
    </source>
</evidence>
<dbReference type="HOGENOM" id="CLU_865283_0_0_6"/>
<dbReference type="PATRIC" id="fig|1217721.7.peg.2107"/>
<proteinExistence type="predicted"/>